<keyword evidence="3" id="KW-1185">Reference proteome</keyword>
<name>A0ABV9CTV7_9ACTN</name>
<organism evidence="2 3">
    <name type="scientific">Sphaerisporangium dianthi</name>
    <dbReference type="NCBI Taxonomy" id="1436120"/>
    <lineage>
        <taxon>Bacteria</taxon>
        <taxon>Bacillati</taxon>
        <taxon>Actinomycetota</taxon>
        <taxon>Actinomycetes</taxon>
        <taxon>Streptosporangiales</taxon>
        <taxon>Streptosporangiaceae</taxon>
        <taxon>Sphaerisporangium</taxon>
    </lineage>
</organism>
<gene>
    <name evidence="2" type="ORF">ACFO60_38330</name>
</gene>
<feature type="compositionally biased region" description="Low complexity" evidence="1">
    <location>
        <begin position="12"/>
        <end position="22"/>
    </location>
</feature>
<dbReference type="RefSeq" id="WP_380851535.1">
    <property type="nucleotide sequence ID" value="NZ_JBHSFP010000052.1"/>
</dbReference>
<reference evidence="3" key="1">
    <citation type="journal article" date="2019" name="Int. J. Syst. Evol. Microbiol.">
        <title>The Global Catalogue of Microorganisms (GCM) 10K type strain sequencing project: providing services to taxonomists for standard genome sequencing and annotation.</title>
        <authorList>
            <consortium name="The Broad Institute Genomics Platform"/>
            <consortium name="The Broad Institute Genome Sequencing Center for Infectious Disease"/>
            <person name="Wu L."/>
            <person name="Ma J."/>
        </authorList>
    </citation>
    <scope>NUCLEOTIDE SEQUENCE [LARGE SCALE GENOMIC DNA]</scope>
    <source>
        <strain evidence="3">CGMCC 4.7132</strain>
    </source>
</reference>
<sequence>MAARYIPLTGKASSISPSPSPNAANAEIVKAPAHAYEKLDAEHSRARLWSVGCSI</sequence>
<feature type="region of interest" description="Disordered" evidence="1">
    <location>
        <begin position="1"/>
        <end position="22"/>
    </location>
</feature>
<proteinExistence type="predicted"/>
<evidence type="ECO:0000313" key="3">
    <source>
        <dbReference type="Proteomes" id="UP001596004"/>
    </source>
</evidence>
<accession>A0ABV9CTV7</accession>
<dbReference type="EMBL" id="JBHSFP010000052">
    <property type="protein sequence ID" value="MFC4536661.1"/>
    <property type="molecule type" value="Genomic_DNA"/>
</dbReference>
<evidence type="ECO:0000256" key="1">
    <source>
        <dbReference type="SAM" id="MobiDB-lite"/>
    </source>
</evidence>
<evidence type="ECO:0000313" key="2">
    <source>
        <dbReference type="EMBL" id="MFC4536661.1"/>
    </source>
</evidence>
<dbReference type="Proteomes" id="UP001596004">
    <property type="component" value="Unassembled WGS sequence"/>
</dbReference>
<protein>
    <submittedName>
        <fullName evidence="2">Uncharacterized protein</fullName>
    </submittedName>
</protein>
<comment type="caution">
    <text evidence="2">The sequence shown here is derived from an EMBL/GenBank/DDBJ whole genome shotgun (WGS) entry which is preliminary data.</text>
</comment>